<dbReference type="EMBL" id="JAIZAY010000014">
    <property type="protein sequence ID" value="KAJ8028920.1"/>
    <property type="molecule type" value="Genomic_DNA"/>
</dbReference>
<comment type="caution">
    <text evidence="4">The sequence shown here is derived from an EMBL/GenBank/DDBJ whole genome shotgun (WGS) entry which is preliminary data.</text>
</comment>
<evidence type="ECO:0000256" key="2">
    <source>
        <dbReference type="SAM" id="MobiDB-lite"/>
    </source>
</evidence>
<dbReference type="OrthoDB" id="10225422at2759"/>
<feature type="domain" description="EF-hand" evidence="3">
    <location>
        <begin position="1"/>
        <end position="24"/>
    </location>
</feature>
<dbReference type="Gene3D" id="1.10.238.10">
    <property type="entry name" value="EF-hand"/>
    <property type="match status" value="2"/>
</dbReference>
<dbReference type="PANTHER" id="PTHR21301">
    <property type="entry name" value="REVERSE TRANSCRIPTASE"/>
    <property type="match status" value="1"/>
</dbReference>
<accession>A0A9Q1H1A1</accession>
<dbReference type="AlphaFoldDB" id="A0A9Q1H1A1"/>
<feature type="region of interest" description="Disordered" evidence="2">
    <location>
        <begin position="90"/>
        <end position="110"/>
    </location>
</feature>
<dbReference type="Proteomes" id="UP001152320">
    <property type="component" value="Chromosome 14"/>
</dbReference>
<feature type="domain" description="EF-hand" evidence="3">
    <location>
        <begin position="25"/>
        <end position="60"/>
    </location>
</feature>
<protein>
    <submittedName>
        <fullName evidence="4">Calcyphosin-like protein</fullName>
    </submittedName>
</protein>
<organism evidence="4 5">
    <name type="scientific">Holothuria leucospilota</name>
    <name type="common">Black long sea cucumber</name>
    <name type="synonym">Mertensiothuria leucospilota</name>
    <dbReference type="NCBI Taxonomy" id="206669"/>
    <lineage>
        <taxon>Eukaryota</taxon>
        <taxon>Metazoa</taxon>
        <taxon>Echinodermata</taxon>
        <taxon>Eleutherozoa</taxon>
        <taxon>Echinozoa</taxon>
        <taxon>Holothuroidea</taxon>
        <taxon>Aspidochirotacea</taxon>
        <taxon>Aspidochirotida</taxon>
        <taxon>Holothuriidae</taxon>
        <taxon>Holothuria</taxon>
    </lineage>
</organism>
<dbReference type="GO" id="GO:0005509">
    <property type="term" value="F:calcium ion binding"/>
    <property type="evidence" value="ECO:0007669"/>
    <property type="project" value="InterPro"/>
</dbReference>
<dbReference type="Pfam" id="PF13499">
    <property type="entry name" value="EF-hand_7"/>
    <property type="match status" value="1"/>
</dbReference>
<dbReference type="SUPFAM" id="SSF47473">
    <property type="entry name" value="EF-hand"/>
    <property type="match status" value="1"/>
</dbReference>
<keyword evidence="5" id="KW-1185">Reference proteome</keyword>
<dbReference type="Pfam" id="PF26215">
    <property type="entry name" value="HTH_animal"/>
    <property type="match status" value="1"/>
</dbReference>
<name>A0A9Q1H1A1_HOLLE</name>
<evidence type="ECO:0000256" key="1">
    <source>
        <dbReference type="ARBA" id="ARBA00022837"/>
    </source>
</evidence>
<gene>
    <name evidence="4" type="ORF">HOLleu_28178</name>
</gene>
<dbReference type="PROSITE" id="PS50222">
    <property type="entry name" value="EF_HAND_2"/>
    <property type="match status" value="3"/>
</dbReference>
<dbReference type="CDD" id="cd00051">
    <property type="entry name" value="EFh"/>
    <property type="match status" value="1"/>
</dbReference>
<dbReference type="InterPro" id="IPR011992">
    <property type="entry name" value="EF-hand-dom_pair"/>
</dbReference>
<dbReference type="InterPro" id="IPR018247">
    <property type="entry name" value="EF_Hand_1_Ca_BS"/>
</dbReference>
<evidence type="ECO:0000313" key="4">
    <source>
        <dbReference type="EMBL" id="KAJ8028920.1"/>
    </source>
</evidence>
<evidence type="ECO:0000313" key="5">
    <source>
        <dbReference type="Proteomes" id="UP001152320"/>
    </source>
</evidence>
<dbReference type="InterPro" id="IPR002048">
    <property type="entry name" value="EF_hand_dom"/>
</dbReference>
<dbReference type="InterPro" id="IPR058912">
    <property type="entry name" value="HTH_animal"/>
</dbReference>
<evidence type="ECO:0000259" key="3">
    <source>
        <dbReference type="PROSITE" id="PS50222"/>
    </source>
</evidence>
<sequence length="548" mass="62483">MDDDGDWLISREEFKKGLSDYGLNISDEDFSELCKSFDKDGDGKINFDEFLLVLRDNLESAGFRSLEQVGLGHDFSDFVRRIRLKEYFNEDPPTQAPTSLPTHKDQSGHRRKTATIISISLLRRQDLIWTLFCPSKDDPSGSFQSKVGTLCNQLSENGAATVKELVPRNPRLDFFLVTMDVSSLYTNIPQDEGIQACQEFLRELAVDPQLVDDMGLILSFVLNNNYFTFNTFLDVLVKRVCNDLSTSVYYKPTDTHMYLNYNSFHPKSIKHSIVFSQCLRIKRICLDPIDFDKQISQLTGYFLSAGYPLPVIRKQINRARKRSRSELLEYRIKTPSSRIPFVTSYHPTIKRLIGILKKDFEFLKEDNSLVTTFNQPPILAFRQPPNLKTLLTSSRLPVDRSPGVGNTGCKKPRCQICFHITLGPKVFIPNVIWPIKPPALTCDCSNGSLTGSRLNVVEQAFQKMDKTGDGVATIADLKSVYKVKDHPKYKNGEWNTEEVFTEFLKSFEVGEADGKITKDEFINYYAGVSASIDNDAYFDLMIRNSWKM</sequence>
<dbReference type="SMART" id="SM00054">
    <property type="entry name" value="EFh"/>
    <property type="match status" value="2"/>
</dbReference>
<dbReference type="PANTHER" id="PTHR21301:SF10">
    <property type="entry name" value="REVERSE TRANSCRIPTASE DOMAIN-CONTAINING PROTEIN"/>
    <property type="match status" value="1"/>
</dbReference>
<feature type="domain" description="EF-hand" evidence="3">
    <location>
        <begin position="452"/>
        <end position="487"/>
    </location>
</feature>
<reference evidence="4" key="1">
    <citation type="submission" date="2021-10" db="EMBL/GenBank/DDBJ databases">
        <title>Tropical sea cucumber genome reveals ecological adaptation and Cuvierian tubules defense mechanism.</title>
        <authorList>
            <person name="Chen T."/>
        </authorList>
    </citation>
    <scope>NUCLEOTIDE SEQUENCE</scope>
    <source>
        <strain evidence="4">Nanhai2018</strain>
        <tissue evidence="4">Muscle</tissue>
    </source>
</reference>
<keyword evidence="1" id="KW-0106">Calcium</keyword>
<dbReference type="PROSITE" id="PS00018">
    <property type="entry name" value="EF_HAND_1"/>
    <property type="match status" value="1"/>
</dbReference>
<proteinExistence type="predicted"/>